<dbReference type="PROSITE" id="PS50109">
    <property type="entry name" value="HIS_KIN"/>
    <property type="match status" value="1"/>
</dbReference>
<dbReference type="InterPro" id="IPR036097">
    <property type="entry name" value="HisK_dim/P_sf"/>
</dbReference>
<dbReference type="SUPFAM" id="SSF55874">
    <property type="entry name" value="ATPase domain of HSP90 chaperone/DNA topoisomerase II/histidine kinase"/>
    <property type="match status" value="1"/>
</dbReference>
<keyword evidence="4" id="KW-1003">Cell membrane</keyword>
<dbReference type="PRINTS" id="PR00344">
    <property type="entry name" value="BCTRLSENSOR"/>
</dbReference>
<keyword evidence="13 14" id="KW-0472">Membrane</keyword>
<keyword evidence="17" id="KW-1185">Reference proteome</keyword>
<dbReference type="InterPro" id="IPR004358">
    <property type="entry name" value="Sig_transdc_His_kin-like_C"/>
</dbReference>
<dbReference type="EC" id="2.7.13.3" evidence="3"/>
<evidence type="ECO:0000256" key="3">
    <source>
        <dbReference type="ARBA" id="ARBA00012438"/>
    </source>
</evidence>
<evidence type="ECO:0000313" key="17">
    <source>
        <dbReference type="Proteomes" id="UP000005326"/>
    </source>
</evidence>
<dbReference type="InterPro" id="IPR003594">
    <property type="entry name" value="HATPase_dom"/>
</dbReference>
<dbReference type="SMART" id="SM00388">
    <property type="entry name" value="HisKA"/>
    <property type="match status" value="1"/>
</dbReference>
<keyword evidence="10" id="KW-0067">ATP-binding</keyword>
<evidence type="ECO:0000256" key="5">
    <source>
        <dbReference type="ARBA" id="ARBA00022553"/>
    </source>
</evidence>
<evidence type="ECO:0000256" key="9">
    <source>
        <dbReference type="ARBA" id="ARBA00022777"/>
    </source>
</evidence>
<evidence type="ECO:0000256" key="13">
    <source>
        <dbReference type="ARBA" id="ARBA00023136"/>
    </source>
</evidence>
<dbReference type="Gene3D" id="3.30.565.10">
    <property type="entry name" value="Histidine kinase-like ATPase, C-terminal domain"/>
    <property type="match status" value="1"/>
</dbReference>
<keyword evidence="8" id="KW-0547">Nucleotide-binding</keyword>
<dbReference type="PANTHER" id="PTHR45528:SF1">
    <property type="entry name" value="SENSOR HISTIDINE KINASE CPXA"/>
    <property type="match status" value="1"/>
</dbReference>
<keyword evidence="5" id="KW-0597">Phosphoprotein</keyword>
<dbReference type="InterPro" id="IPR050398">
    <property type="entry name" value="HssS/ArlS-like"/>
</dbReference>
<feature type="domain" description="Histidine kinase" evidence="15">
    <location>
        <begin position="194"/>
        <end position="388"/>
    </location>
</feature>
<evidence type="ECO:0000256" key="2">
    <source>
        <dbReference type="ARBA" id="ARBA00004651"/>
    </source>
</evidence>
<keyword evidence="12" id="KW-0902">Two-component regulatory system</keyword>
<dbReference type="PANTHER" id="PTHR45528">
    <property type="entry name" value="SENSOR HISTIDINE KINASE CPXA"/>
    <property type="match status" value="1"/>
</dbReference>
<dbReference type="EMBL" id="ABCA03000054">
    <property type="protein sequence ID" value="EDR99784.1"/>
    <property type="molecule type" value="Genomic_DNA"/>
</dbReference>
<dbReference type="SMART" id="SM00387">
    <property type="entry name" value="HATPase_c"/>
    <property type="match status" value="1"/>
</dbReference>
<evidence type="ECO:0000259" key="15">
    <source>
        <dbReference type="PROSITE" id="PS50109"/>
    </source>
</evidence>
<dbReference type="CDD" id="cd00082">
    <property type="entry name" value="HisKA"/>
    <property type="match status" value="1"/>
</dbReference>
<dbReference type="GO" id="GO:0005886">
    <property type="term" value="C:plasma membrane"/>
    <property type="evidence" value="ECO:0007669"/>
    <property type="project" value="UniProtKB-SubCell"/>
</dbReference>
<dbReference type="SUPFAM" id="SSF47384">
    <property type="entry name" value="Homodimeric domain of signal transducing histidine kinase"/>
    <property type="match status" value="1"/>
</dbReference>
<dbReference type="GO" id="GO:0000155">
    <property type="term" value="F:phosphorelay sensor kinase activity"/>
    <property type="evidence" value="ECO:0007669"/>
    <property type="project" value="InterPro"/>
</dbReference>
<accession>B0MRC8</accession>
<dbReference type="CDD" id="cd00075">
    <property type="entry name" value="HATPase"/>
    <property type="match status" value="1"/>
</dbReference>
<reference evidence="16" key="1">
    <citation type="submission" date="2007-10" db="EMBL/GenBank/DDBJ databases">
        <authorList>
            <person name="Fulton L."/>
            <person name="Clifton S."/>
            <person name="Fulton B."/>
            <person name="Xu J."/>
            <person name="Minx P."/>
            <person name="Pepin K.H."/>
            <person name="Johnson M."/>
            <person name="Thiruvilangam P."/>
            <person name="Bhonagiri V."/>
            <person name="Nash W.E."/>
            <person name="Mardis E.R."/>
            <person name="Wilson R.K."/>
        </authorList>
    </citation>
    <scope>NUCLEOTIDE SEQUENCE [LARGE SCALE GENOMIC DNA]</scope>
    <source>
        <strain evidence="16">DSM 15702</strain>
    </source>
</reference>
<dbReference type="InterPro" id="IPR005467">
    <property type="entry name" value="His_kinase_dom"/>
</dbReference>
<evidence type="ECO:0000256" key="7">
    <source>
        <dbReference type="ARBA" id="ARBA00022692"/>
    </source>
</evidence>
<evidence type="ECO:0000256" key="1">
    <source>
        <dbReference type="ARBA" id="ARBA00000085"/>
    </source>
</evidence>
<dbReference type="GO" id="GO:0005524">
    <property type="term" value="F:ATP binding"/>
    <property type="evidence" value="ECO:0007669"/>
    <property type="project" value="UniProtKB-KW"/>
</dbReference>
<evidence type="ECO:0000256" key="14">
    <source>
        <dbReference type="SAM" id="Phobius"/>
    </source>
</evidence>
<comment type="catalytic activity">
    <reaction evidence="1">
        <text>ATP + protein L-histidine = ADP + protein N-phospho-L-histidine.</text>
        <dbReference type="EC" id="2.7.13.3"/>
    </reaction>
</comment>
<evidence type="ECO:0000256" key="8">
    <source>
        <dbReference type="ARBA" id="ARBA00022741"/>
    </source>
</evidence>
<evidence type="ECO:0000256" key="6">
    <source>
        <dbReference type="ARBA" id="ARBA00022679"/>
    </source>
</evidence>
<keyword evidence="9 16" id="KW-0418">Kinase</keyword>
<dbReference type="Gene3D" id="1.10.287.130">
    <property type="match status" value="1"/>
</dbReference>
<sequence length="412" mass="46251">MKAFNKIFALAVAVIITVFVTANAILLKDSTGGRPYLVEVSRLVNEIENGNAYDISDCKYVTGVSEYAEGFYNSNSDYVIREINGELYRFDYTADGSVDKAETIIVVNVILSIMSVVIIAVMVYIRAKILAPFEKLSDIPYELSKGNLTAPVKEAKNRFFGRFVWGVDMLRENMEQQKERELNLQREKKMLLLSLSHDIKTPLSAIKLYSKALSKGLYTDKEKQLEIAENINAKADEIEGYVAEIITASREDFLSLDVNMGEFYLSELVTKIKLYYTEKLSLIKTDFFVGEYGDCLISGDFDRSVEVVQNIMENAIKYGDGKEISISFSEEEGCILIAVKNSGCTLPDTDLPHIFESFWRGANAENLKGSGLGLYICRQLMHKMNGEVFAQINDGDICVTAVFGKTSCDRWV</sequence>
<evidence type="ECO:0000256" key="11">
    <source>
        <dbReference type="ARBA" id="ARBA00022989"/>
    </source>
</evidence>
<comment type="caution">
    <text evidence="16">The sequence shown here is derived from an EMBL/GenBank/DDBJ whole genome shotgun (WGS) entry which is preliminary data.</text>
</comment>
<dbReference type="Proteomes" id="UP000005326">
    <property type="component" value="Unassembled WGS sequence"/>
</dbReference>
<keyword evidence="6" id="KW-0808">Transferase</keyword>
<dbReference type="Gene3D" id="6.10.340.10">
    <property type="match status" value="1"/>
</dbReference>
<dbReference type="Pfam" id="PF02518">
    <property type="entry name" value="HATPase_c"/>
    <property type="match status" value="1"/>
</dbReference>
<protein>
    <recommendedName>
        <fullName evidence="3">histidine kinase</fullName>
        <ecNumber evidence="3">2.7.13.3</ecNumber>
    </recommendedName>
</protein>
<reference evidence="16" key="2">
    <citation type="submission" date="2014-06" db="EMBL/GenBank/DDBJ databases">
        <title>Draft genome sequence of Eubacterium siraeum (DSM 15702).</title>
        <authorList>
            <person name="Sudarsanam P."/>
            <person name="Ley R."/>
            <person name="Guruge J."/>
            <person name="Turnbaugh P.J."/>
            <person name="Mahowald M."/>
            <person name="Liep D."/>
            <person name="Gordon J."/>
        </authorList>
    </citation>
    <scope>NUCLEOTIDE SEQUENCE</scope>
    <source>
        <strain evidence="16">DSM 15702</strain>
    </source>
</reference>
<dbReference type="InterPro" id="IPR003661">
    <property type="entry name" value="HisK_dim/P_dom"/>
</dbReference>
<feature type="transmembrane region" description="Helical" evidence="14">
    <location>
        <begin position="7"/>
        <end position="27"/>
    </location>
</feature>
<evidence type="ECO:0000256" key="10">
    <source>
        <dbReference type="ARBA" id="ARBA00022840"/>
    </source>
</evidence>
<gene>
    <name evidence="16" type="ORF">EUBSIR_02400</name>
</gene>
<dbReference type="AlphaFoldDB" id="B0MRC8"/>
<name>B0MRC8_9FIRM</name>
<feature type="transmembrane region" description="Helical" evidence="14">
    <location>
        <begin position="104"/>
        <end position="125"/>
    </location>
</feature>
<proteinExistence type="predicted"/>
<evidence type="ECO:0000256" key="12">
    <source>
        <dbReference type="ARBA" id="ARBA00023012"/>
    </source>
</evidence>
<comment type="subcellular location">
    <subcellularLocation>
        <location evidence="2">Cell membrane</location>
        <topology evidence="2">Multi-pass membrane protein</topology>
    </subcellularLocation>
</comment>
<keyword evidence="7 14" id="KW-0812">Transmembrane</keyword>
<dbReference type="InterPro" id="IPR036890">
    <property type="entry name" value="HATPase_C_sf"/>
</dbReference>
<evidence type="ECO:0000313" key="16">
    <source>
        <dbReference type="EMBL" id="EDR99784.1"/>
    </source>
</evidence>
<dbReference type="Pfam" id="PF00512">
    <property type="entry name" value="HisKA"/>
    <property type="match status" value="1"/>
</dbReference>
<organism evidence="16 17">
    <name type="scientific">[Eubacterium] siraeum DSM 15702</name>
    <dbReference type="NCBI Taxonomy" id="428128"/>
    <lineage>
        <taxon>Bacteria</taxon>
        <taxon>Bacillati</taxon>
        <taxon>Bacillota</taxon>
        <taxon>Clostridia</taxon>
        <taxon>Eubacteriales</taxon>
        <taxon>Oscillospiraceae</taxon>
        <taxon>Oscillospiraceae incertae sedis</taxon>
    </lineage>
</organism>
<evidence type="ECO:0000256" key="4">
    <source>
        <dbReference type="ARBA" id="ARBA00022475"/>
    </source>
</evidence>
<keyword evidence="11 14" id="KW-1133">Transmembrane helix</keyword>